<evidence type="ECO:0000313" key="1">
    <source>
        <dbReference type="EMBL" id="JAH74145.1"/>
    </source>
</evidence>
<protein>
    <submittedName>
        <fullName evidence="1">Uncharacterized protein</fullName>
    </submittedName>
</protein>
<organism evidence="1">
    <name type="scientific">Anguilla anguilla</name>
    <name type="common">European freshwater eel</name>
    <name type="synonym">Muraena anguilla</name>
    <dbReference type="NCBI Taxonomy" id="7936"/>
    <lineage>
        <taxon>Eukaryota</taxon>
        <taxon>Metazoa</taxon>
        <taxon>Chordata</taxon>
        <taxon>Craniata</taxon>
        <taxon>Vertebrata</taxon>
        <taxon>Euteleostomi</taxon>
        <taxon>Actinopterygii</taxon>
        <taxon>Neopterygii</taxon>
        <taxon>Teleostei</taxon>
        <taxon>Anguilliformes</taxon>
        <taxon>Anguillidae</taxon>
        <taxon>Anguilla</taxon>
    </lineage>
</organism>
<dbReference type="EMBL" id="GBXM01034432">
    <property type="protein sequence ID" value="JAH74145.1"/>
    <property type="molecule type" value="Transcribed_RNA"/>
</dbReference>
<sequence>MLKYIRFYSPFYVESVPLSFTILYGPKPSHSKKKATIARTTGCHIGEKTSIKCTLNIINIKLMLCNFNNVILCFGRVNT</sequence>
<reference evidence="1" key="1">
    <citation type="submission" date="2014-11" db="EMBL/GenBank/DDBJ databases">
        <authorList>
            <person name="Amaro Gonzalez C."/>
        </authorList>
    </citation>
    <scope>NUCLEOTIDE SEQUENCE</scope>
</reference>
<dbReference type="AlphaFoldDB" id="A0A0E9V9J7"/>
<reference evidence="1" key="2">
    <citation type="journal article" date="2015" name="Fish Shellfish Immunol.">
        <title>Early steps in the European eel (Anguilla anguilla)-Vibrio vulnificus interaction in the gills: Role of the RtxA13 toxin.</title>
        <authorList>
            <person name="Callol A."/>
            <person name="Pajuelo D."/>
            <person name="Ebbesson L."/>
            <person name="Teles M."/>
            <person name="MacKenzie S."/>
            <person name="Amaro C."/>
        </authorList>
    </citation>
    <scope>NUCLEOTIDE SEQUENCE</scope>
</reference>
<proteinExistence type="predicted"/>
<name>A0A0E9V9J7_ANGAN</name>
<accession>A0A0E9V9J7</accession>